<feature type="region of interest" description="Disordered" evidence="1">
    <location>
        <begin position="633"/>
        <end position="744"/>
    </location>
</feature>
<evidence type="ECO:0000256" key="1">
    <source>
        <dbReference type="SAM" id="MobiDB-lite"/>
    </source>
</evidence>
<feature type="region of interest" description="Disordered" evidence="1">
    <location>
        <begin position="1"/>
        <end position="111"/>
    </location>
</feature>
<feature type="compositionally biased region" description="Polar residues" evidence="1">
    <location>
        <begin position="21"/>
        <end position="32"/>
    </location>
</feature>
<evidence type="ECO:0000313" key="2">
    <source>
        <dbReference type="EMBL" id="KAK5131925.1"/>
    </source>
</evidence>
<reference evidence="2 3" key="1">
    <citation type="submission" date="2023-08" db="EMBL/GenBank/DDBJ databases">
        <title>Black Yeasts Isolated from many extreme environments.</title>
        <authorList>
            <person name="Coleine C."/>
            <person name="Stajich J.E."/>
            <person name="Selbmann L."/>
        </authorList>
    </citation>
    <scope>NUCLEOTIDE SEQUENCE [LARGE SCALE GENOMIC DNA]</scope>
    <source>
        <strain evidence="2 3">CCFEE 536</strain>
    </source>
</reference>
<feature type="compositionally biased region" description="Acidic residues" evidence="1">
    <location>
        <begin position="672"/>
        <end position="685"/>
    </location>
</feature>
<dbReference type="Gene3D" id="1.10.10.60">
    <property type="entry name" value="Homeodomain-like"/>
    <property type="match status" value="1"/>
</dbReference>
<keyword evidence="3" id="KW-1185">Reference proteome</keyword>
<feature type="compositionally biased region" description="Low complexity" evidence="1">
    <location>
        <begin position="651"/>
        <end position="660"/>
    </location>
</feature>
<accession>A0ABR0KUR3</accession>
<sequence length="879" mass="97482">MARLNPPQPAPGSAPALRARQPSTRATRSQSRGLGESDAPPAIARAERRSARQASVESAQSMGSRGGRGARGARRAAVVTGLAPVDEDPVSQTPERGEPAGTEGIHHDVLPPDDDLERQVSQVSEGDLSAVSGTSEKTSFSILEIAELDRDVMLEVLPDLHQASLGLLRIIAPDQQPVQTLHAIIEELKVKDSKTSKILKLRQATLAAHVENFTSQDYLRPDLILRCLLKAESVKELGSHAWRPDEVFYKANLASFARAIISTDRESEDAWNVLNSADTDFPNAFLSSFMQSDPGTANLSTGSSALFEQTFQLGLEIRTQMVVVLLMARRNEDVDKILAQVFYDLPVDKELTAQEYKDTLEGGILRGWDTDGLTLDDKQESREFVVAVARRVKTIRQFFGDDVQSAKPEAAVGIGELQEKFPWPDFQIKVIEWTRRRNREIDSQIKNKGGIDRVSESLAKEIELRQDHSTNEATEIERSTTGGRAALHTAQSVQRPHATPEAALRTAGNGQIGTAGPVGKLDLDSSLPISEGWMRLAKKRHSSIRTKTTPEAPEASSRRETEPRLEDDDWRPPVEDETVEQEPAIRTAPRSTADRLAQARQIERNQNKENLHRNQNSSAADAGAAFIDPYRKRPAFVDPQPGAARIGFDDSQSSQAQTQRRQGRNPKRARVEEEEVDVSEDEGFQVDDRSVDAEQRRRAASAGRQSRIVPDVASPPRRKRVAKGIAAERQHVPRRETSVSDLEEEVPSTAASRYRTINKVAKALTGTRDLDLPYVPQHRRAWTDEEVNALLDLIAEYGPRYSMIKKIDTDGDNVLVDRDQTALRNKAENMKFDFIKSGQAGDTGMGLPTNFHLVPLKRRQLEQLQKFGIDLEQAAIRNV</sequence>
<dbReference type="Proteomes" id="UP001357485">
    <property type="component" value="Unassembled WGS sequence"/>
</dbReference>
<feature type="compositionally biased region" description="Low complexity" evidence="1">
    <location>
        <begin position="52"/>
        <end position="61"/>
    </location>
</feature>
<feature type="compositionally biased region" description="Basic and acidic residues" evidence="1">
    <location>
        <begin position="686"/>
        <end position="697"/>
    </location>
</feature>
<gene>
    <name evidence="2" type="ORF">LTR16_000278</name>
</gene>
<comment type="caution">
    <text evidence="2">The sequence shown here is derived from an EMBL/GenBank/DDBJ whole genome shotgun (WGS) entry which is preliminary data.</text>
</comment>
<feature type="compositionally biased region" description="Pro residues" evidence="1">
    <location>
        <begin position="1"/>
        <end position="12"/>
    </location>
</feature>
<feature type="compositionally biased region" description="Basic and acidic residues" evidence="1">
    <location>
        <begin position="726"/>
        <end position="738"/>
    </location>
</feature>
<evidence type="ECO:0000313" key="3">
    <source>
        <dbReference type="Proteomes" id="UP001357485"/>
    </source>
</evidence>
<protein>
    <recommendedName>
        <fullName evidence="4">Myb-like domain-containing protein</fullName>
    </recommendedName>
</protein>
<evidence type="ECO:0008006" key="4">
    <source>
        <dbReference type="Google" id="ProtNLM"/>
    </source>
</evidence>
<name>A0ABR0KUR3_9PEZI</name>
<organism evidence="2 3">
    <name type="scientific">Cryomyces antarcticus</name>
    <dbReference type="NCBI Taxonomy" id="329879"/>
    <lineage>
        <taxon>Eukaryota</taxon>
        <taxon>Fungi</taxon>
        <taxon>Dikarya</taxon>
        <taxon>Ascomycota</taxon>
        <taxon>Pezizomycotina</taxon>
        <taxon>Dothideomycetes</taxon>
        <taxon>Dothideomycetes incertae sedis</taxon>
        <taxon>Cryomyces</taxon>
    </lineage>
</organism>
<proteinExistence type="predicted"/>
<feature type="compositionally biased region" description="Basic and acidic residues" evidence="1">
    <location>
        <begin position="556"/>
        <end position="574"/>
    </location>
</feature>
<feature type="region of interest" description="Disordered" evidence="1">
    <location>
        <begin position="538"/>
        <end position="619"/>
    </location>
</feature>
<feature type="compositionally biased region" description="Basic and acidic residues" evidence="1">
    <location>
        <begin position="601"/>
        <end position="612"/>
    </location>
</feature>
<dbReference type="EMBL" id="JAVRRA010024623">
    <property type="protein sequence ID" value="KAK5131925.1"/>
    <property type="molecule type" value="Genomic_DNA"/>
</dbReference>
<dbReference type="InterPro" id="IPR052833">
    <property type="entry name" value="Telomeric_DNA-bd_trans-reg"/>
</dbReference>
<dbReference type="PANTHER" id="PTHR47807">
    <property type="entry name" value="PROTEIN TBF1"/>
    <property type="match status" value="1"/>
</dbReference>
<dbReference type="PANTHER" id="PTHR47807:SF1">
    <property type="entry name" value="PROTEIN TBF1"/>
    <property type="match status" value="1"/>
</dbReference>